<organism evidence="5 6">
    <name type="scientific">Streptomyces laurentii</name>
    <dbReference type="NCBI Taxonomy" id="39478"/>
    <lineage>
        <taxon>Bacteria</taxon>
        <taxon>Bacillati</taxon>
        <taxon>Actinomycetota</taxon>
        <taxon>Actinomycetes</taxon>
        <taxon>Kitasatosporales</taxon>
        <taxon>Streptomycetaceae</taxon>
        <taxon>Streptomyces</taxon>
    </lineage>
</organism>
<keyword evidence="6" id="KW-1185">Reference proteome</keyword>
<evidence type="ECO:0000259" key="4">
    <source>
        <dbReference type="PROSITE" id="PS50977"/>
    </source>
</evidence>
<gene>
    <name evidence="5" type="ORF">SLA_2128</name>
</gene>
<dbReference type="SUPFAM" id="SSF48498">
    <property type="entry name" value="Tetracyclin repressor-like, C-terminal domain"/>
    <property type="match status" value="1"/>
</dbReference>
<sequence>MAWDTARTKQLLLDAAVEEFAEHGPQGARVARVATRAGVNKERIYQYFGNKEQLFGAVLACEMARLAAAVPLSAEQAEDLGDYAGRVYDYHRAHPHLPRLLAWEGLQCGVEDPAVPLVAEAERTAHYAEKIQAVTLAQDAGALSRDTDPARLMYAVITLVTGWFMLPQITRLLMTSTPDPRPVADRDALILLVQRLTTREVGP</sequence>
<dbReference type="AlphaFoldDB" id="A0A161JH97"/>
<keyword evidence="3" id="KW-1133">Transmembrane helix</keyword>
<evidence type="ECO:0000256" key="1">
    <source>
        <dbReference type="ARBA" id="ARBA00023125"/>
    </source>
</evidence>
<dbReference type="InterPro" id="IPR041467">
    <property type="entry name" value="Sco4008_C"/>
</dbReference>
<dbReference type="Pfam" id="PF00440">
    <property type="entry name" value="TetR_N"/>
    <property type="match status" value="1"/>
</dbReference>
<dbReference type="InterPro" id="IPR050109">
    <property type="entry name" value="HTH-type_TetR-like_transc_reg"/>
</dbReference>
<dbReference type="InterPro" id="IPR036271">
    <property type="entry name" value="Tet_transcr_reg_TetR-rel_C_sf"/>
</dbReference>
<dbReference type="PANTHER" id="PTHR30328:SF54">
    <property type="entry name" value="HTH-TYPE TRANSCRIPTIONAL REPRESSOR SCO4008"/>
    <property type="match status" value="1"/>
</dbReference>
<dbReference type="InterPro" id="IPR009057">
    <property type="entry name" value="Homeodomain-like_sf"/>
</dbReference>
<dbReference type="SUPFAM" id="SSF46689">
    <property type="entry name" value="Homeodomain-like"/>
    <property type="match status" value="1"/>
</dbReference>
<name>A0A161JH97_STRLU</name>
<feature type="transmembrane region" description="Helical" evidence="3">
    <location>
        <begin position="152"/>
        <end position="170"/>
    </location>
</feature>
<dbReference type="EMBL" id="AP017424">
    <property type="protein sequence ID" value="BAU83062.1"/>
    <property type="molecule type" value="Genomic_DNA"/>
</dbReference>
<keyword evidence="3" id="KW-0812">Transmembrane</keyword>
<protein>
    <submittedName>
        <fullName evidence="5">TetR family regulatory protein</fullName>
    </submittedName>
</protein>
<dbReference type="KEGG" id="slau:SLA_2128"/>
<dbReference type="InterPro" id="IPR001647">
    <property type="entry name" value="HTH_TetR"/>
</dbReference>
<dbReference type="Gene3D" id="1.10.357.10">
    <property type="entry name" value="Tetracycline Repressor, domain 2"/>
    <property type="match status" value="1"/>
</dbReference>
<keyword evidence="1 2" id="KW-0238">DNA-binding</keyword>
<dbReference type="PRINTS" id="PR00455">
    <property type="entry name" value="HTHTETR"/>
</dbReference>
<dbReference type="Pfam" id="PF17926">
    <property type="entry name" value="TetR_C_21"/>
    <property type="match status" value="1"/>
</dbReference>
<evidence type="ECO:0000313" key="6">
    <source>
        <dbReference type="Proteomes" id="UP000217676"/>
    </source>
</evidence>
<reference evidence="5 6" key="1">
    <citation type="journal article" date="2016" name="Genome Announc.">
        <title>Complete Genome Sequence of Thiostrepton-Producing Streptomyces laurentii ATCC 31255.</title>
        <authorList>
            <person name="Doi K."/>
            <person name="Fujino Y."/>
            <person name="Nagayoshi Y."/>
            <person name="Ohshima T."/>
            <person name="Ogata S."/>
        </authorList>
    </citation>
    <scope>NUCLEOTIDE SEQUENCE [LARGE SCALE GENOMIC DNA]</scope>
    <source>
        <strain evidence="5 6">ATCC 31255</strain>
    </source>
</reference>
<dbReference type="GO" id="GO:0006355">
    <property type="term" value="P:regulation of DNA-templated transcription"/>
    <property type="evidence" value="ECO:0007669"/>
    <property type="project" value="UniProtKB-ARBA"/>
</dbReference>
<feature type="domain" description="HTH tetR-type" evidence="4">
    <location>
        <begin position="6"/>
        <end position="66"/>
    </location>
</feature>
<evidence type="ECO:0000256" key="3">
    <source>
        <dbReference type="SAM" id="Phobius"/>
    </source>
</evidence>
<feature type="DNA-binding region" description="H-T-H motif" evidence="2">
    <location>
        <begin position="29"/>
        <end position="48"/>
    </location>
</feature>
<accession>A0A161JH97</accession>
<proteinExistence type="predicted"/>
<dbReference type="PANTHER" id="PTHR30328">
    <property type="entry name" value="TRANSCRIPTIONAL REPRESSOR"/>
    <property type="match status" value="1"/>
</dbReference>
<evidence type="ECO:0000256" key="2">
    <source>
        <dbReference type="PROSITE-ProRule" id="PRU00335"/>
    </source>
</evidence>
<dbReference type="GO" id="GO:0003677">
    <property type="term" value="F:DNA binding"/>
    <property type="evidence" value="ECO:0007669"/>
    <property type="project" value="UniProtKB-UniRule"/>
</dbReference>
<dbReference type="PROSITE" id="PS50977">
    <property type="entry name" value="HTH_TETR_2"/>
    <property type="match status" value="1"/>
</dbReference>
<keyword evidence="3" id="KW-0472">Membrane</keyword>
<dbReference type="Proteomes" id="UP000217676">
    <property type="component" value="Chromosome"/>
</dbReference>
<evidence type="ECO:0000313" key="5">
    <source>
        <dbReference type="EMBL" id="BAU83062.1"/>
    </source>
</evidence>